<gene>
    <name evidence="9" type="ORF">GOM49_00845</name>
</gene>
<organism evidence="9 10">
    <name type="scientific">Clostridium bovifaecis</name>
    <dbReference type="NCBI Taxonomy" id="2184719"/>
    <lineage>
        <taxon>Bacteria</taxon>
        <taxon>Bacillati</taxon>
        <taxon>Bacillota</taxon>
        <taxon>Clostridia</taxon>
        <taxon>Eubacteriales</taxon>
        <taxon>Clostridiaceae</taxon>
        <taxon>Clostridium</taxon>
    </lineage>
</organism>
<feature type="coiled-coil region" evidence="6">
    <location>
        <begin position="118"/>
        <end position="149"/>
    </location>
</feature>
<accession>A0A6I6F813</accession>
<dbReference type="AlphaFoldDB" id="A0A6I6F813"/>
<dbReference type="Proteomes" id="UP000422764">
    <property type="component" value="Chromosome"/>
</dbReference>
<dbReference type="Pfam" id="PF23750">
    <property type="entry name" value="RsgI_M"/>
    <property type="match status" value="1"/>
</dbReference>
<keyword evidence="2" id="KW-1003">Cell membrane</keyword>
<keyword evidence="3 7" id="KW-0812">Transmembrane</keyword>
<keyword evidence="6" id="KW-0175">Coiled coil</keyword>
<evidence type="ECO:0000256" key="6">
    <source>
        <dbReference type="SAM" id="Coils"/>
    </source>
</evidence>
<proteinExistence type="predicted"/>
<feature type="transmembrane region" description="Helical" evidence="7">
    <location>
        <begin position="54"/>
        <end position="75"/>
    </location>
</feature>
<reference evidence="9 10" key="1">
    <citation type="submission" date="2019-12" db="EMBL/GenBank/DDBJ databases">
        <title>Genome sequenceing of Clostridium bovifaecis.</title>
        <authorList>
            <person name="Yao Y."/>
        </authorList>
    </citation>
    <scope>NUCLEOTIDE SEQUENCE [LARGE SCALE GENOMIC DNA]</scope>
    <source>
        <strain evidence="9 10">BXX</strain>
    </source>
</reference>
<dbReference type="EMBL" id="CP046522">
    <property type="protein sequence ID" value="QGU93865.1"/>
    <property type="molecule type" value="Genomic_DNA"/>
</dbReference>
<evidence type="ECO:0000313" key="9">
    <source>
        <dbReference type="EMBL" id="QGU93865.1"/>
    </source>
</evidence>
<evidence type="ECO:0000256" key="2">
    <source>
        <dbReference type="ARBA" id="ARBA00022475"/>
    </source>
</evidence>
<keyword evidence="10" id="KW-1185">Reference proteome</keyword>
<feature type="domain" description="RsgI N-terminal anti-sigma" evidence="8">
    <location>
        <begin position="4"/>
        <end position="52"/>
    </location>
</feature>
<evidence type="ECO:0000256" key="3">
    <source>
        <dbReference type="ARBA" id="ARBA00022692"/>
    </source>
</evidence>
<dbReference type="InterPro" id="IPR055431">
    <property type="entry name" value="RsgI_M"/>
</dbReference>
<dbReference type="Pfam" id="PF12791">
    <property type="entry name" value="RsgI_N"/>
    <property type="match status" value="1"/>
</dbReference>
<sequence length="164" mass="18229">MADRTGIVMEIKNKKACIMTPGGEFLEVKIKGTIPTIGSVYTSSQVNKIPFYKYATVAASLLVFISTGGIAYAYYTPTASVTLNTSLELKLNRWNKIIKTAPLNKEGENLLNSLNVKNKNINDGLNLLVEKYENKEEKISLDITSEKNKDLDLSNFKDSSKEKN</sequence>
<dbReference type="PROSITE" id="PS51849">
    <property type="entry name" value="RSGI_N"/>
    <property type="match status" value="1"/>
</dbReference>
<evidence type="ECO:0000256" key="4">
    <source>
        <dbReference type="ARBA" id="ARBA00022989"/>
    </source>
</evidence>
<evidence type="ECO:0000313" key="10">
    <source>
        <dbReference type="Proteomes" id="UP000422764"/>
    </source>
</evidence>
<evidence type="ECO:0000256" key="7">
    <source>
        <dbReference type="SAM" id="Phobius"/>
    </source>
</evidence>
<protein>
    <submittedName>
        <fullName evidence="9">Anti-sigma factor domain-containing protein</fullName>
    </submittedName>
</protein>
<dbReference type="GO" id="GO:0005886">
    <property type="term" value="C:plasma membrane"/>
    <property type="evidence" value="ECO:0007669"/>
    <property type="project" value="UniProtKB-SubCell"/>
</dbReference>
<evidence type="ECO:0000256" key="1">
    <source>
        <dbReference type="ARBA" id="ARBA00004162"/>
    </source>
</evidence>
<evidence type="ECO:0000256" key="5">
    <source>
        <dbReference type="ARBA" id="ARBA00023136"/>
    </source>
</evidence>
<keyword evidence="5 7" id="KW-0472">Membrane</keyword>
<keyword evidence="4 7" id="KW-1133">Transmembrane helix</keyword>
<evidence type="ECO:0000259" key="8">
    <source>
        <dbReference type="PROSITE" id="PS51849"/>
    </source>
</evidence>
<comment type="subcellular location">
    <subcellularLocation>
        <location evidence="1">Cell membrane</location>
        <topology evidence="1">Single-pass membrane protein</topology>
    </subcellularLocation>
</comment>
<name>A0A6I6F813_9CLOT</name>
<dbReference type="InterPro" id="IPR024449">
    <property type="entry name" value="Anti-sigma_RsgI_N"/>
</dbReference>